<dbReference type="Pfam" id="PF25003">
    <property type="entry name" value="DUF7781"/>
    <property type="match status" value="1"/>
</dbReference>
<sequence>MSEDGELLDYDSASTTPRSSEYDDADVQIRAESESETPPTRRRSPARRPNSALAAALGRAERAREGVEDFMNDIHEAYSFDLDPEYRVKVVKRFDGIALGARYDLKSRVFKVKVKEAPRRDESDGRFKFWKVFKKAEYAPEGGVAEVFTRPLRWGILSLQAIGGYKQETGNFSFRWKATSTVWETARGEVMRRTERDVNDRLSAALRWDLDVRPPKAEGGVSTGEGGESRAMDIDIGSYHVAVPRVELKLDLSGETEAARRRREGK</sequence>
<keyword evidence="4" id="KW-1185">Reference proteome</keyword>
<dbReference type="RefSeq" id="XP_003060892.1">
    <property type="nucleotide sequence ID" value="XM_003060846.1"/>
</dbReference>
<feature type="region of interest" description="Disordered" evidence="1">
    <location>
        <begin position="1"/>
        <end position="52"/>
    </location>
</feature>
<dbReference type="GeneID" id="9686590"/>
<evidence type="ECO:0000256" key="1">
    <source>
        <dbReference type="SAM" id="MobiDB-lite"/>
    </source>
</evidence>
<reference evidence="3 4" key="1">
    <citation type="journal article" date="2009" name="Science">
        <title>Green evolution and dynamic adaptations revealed by genomes of the marine picoeukaryotes Micromonas.</title>
        <authorList>
            <person name="Worden A.Z."/>
            <person name="Lee J.H."/>
            <person name="Mock T."/>
            <person name="Rouze P."/>
            <person name="Simmons M.P."/>
            <person name="Aerts A.L."/>
            <person name="Allen A.E."/>
            <person name="Cuvelier M.L."/>
            <person name="Derelle E."/>
            <person name="Everett M.V."/>
            <person name="Foulon E."/>
            <person name="Grimwood J."/>
            <person name="Gundlach H."/>
            <person name="Henrissat B."/>
            <person name="Napoli C."/>
            <person name="McDonald S.M."/>
            <person name="Parker M.S."/>
            <person name="Rombauts S."/>
            <person name="Salamov A."/>
            <person name="Von Dassow P."/>
            <person name="Badger J.H."/>
            <person name="Coutinho P.M."/>
            <person name="Demir E."/>
            <person name="Dubchak I."/>
            <person name="Gentemann C."/>
            <person name="Eikrem W."/>
            <person name="Gready J.E."/>
            <person name="John U."/>
            <person name="Lanier W."/>
            <person name="Lindquist E.A."/>
            <person name="Lucas S."/>
            <person name="Mayer K.F."/>
            <person name="Moreau H."/>
            <person name="Not F."/>
            <person name="Otillar R."/>
            <person name="Panaud O."/>
            <person name="Pangilinan J."/>
            <person name="Paulsen I."/>
            <person name="Piegu B."/>
            <person name="Poliakov A."/>
            <person name="Robbens S."/>
            <person name="Schmutz J."/>
            <person name="Toulza E."/>
            <person name="Wyss T."/>
            <person name="Zelensky A."/>
            <person name="Zhou K."/>
            <person name="Armbrust E.V."/>
            <person name="Bhattacharya D."/>
            <person name="Goodenough U.W."/>
            <person name="Van de Peer Y."/>
            <person name="Grigoriev I.V."/>
        </authorList>
    </citation>
    <scope>NUCLEOTIDE SEQUENCE [LARGE SCALE GENOMIC DNA]</scope>
    <source>
        <strain evidence="3 4">CCMP1545</strain>
    </source>
</reference>
<feature type="domain" description="DUF7781" evidence="2">
    <location>
        <begin position="74"/>
        <end position="249"/>
    </location>
</feature>
<accession>C1MZ43</accession>
<name>C1MZ43_MICPC</name>
<proteinExistence type="predicted"/>
<dbReference type="Proteomes" id="UP000001876">
    <property type="component" value="Unassembled WGS sequence"/>
</dbReference>
<evidence type="ECO:0000313" key="4">
    <source>
        <dbReference type="Proteomes" id="UP000001876"/>
    </source>
</evidence>
<dbReference type="OMA" id="FMNDIHE"/>
<dbReference type="OrthoDB" id="497711at2759"/>
<protein>
    <submittedName>
        <fullName evidence="3">Predicted protein</fullName>
    </submittedName>
</protein>
<dbReference type="InterPro" id="IPR056683">
    <property type="entry name" value="DUF7781"/>
</dbReference>
<evidence type="ECO:0000313" key="3">
    <source>
        <dbReference type="EMBL" id="EEH54542.1"/>
    </source>
</evidence>
<dbReference type="KEGG" id="mpp:MICPUCDRAFT_60596"/>
<organism evidence="4">
    <name type="scientific">Micromonas pusilla (strain CCMP1545)</name>
    <name type="common">Picoplanktonic green alga</name>
    <dbReference type="NCBI Taxonomy" id="564608"/>
    <lineage>
        <taxon>Eukaryota</taxon>
        <taxon>Viridiplantae</taxon>
        <taxon>Chlorophyta</taxon>
        <taxon>Mamiellophyceae</taxon>
        <taxon>Mamiellales</taxon>
        <taxon>Mamiellaceae</taxon>
        <taxon>Micromonas</taxon>
    </lineage>
</organism>
<evidence type="ECO:0000259" key="2">
    <source>
        <dbReference type="Pfam" id="PF25003"/>
    </source>
</evidence>
<dbReference type="AlphaFoldDB" id="C1MZ43"/>
<dbReference type="eggNOG" id="ENOG502SFH0">
    <property type="taxonomic scope" value="Eukaryota"/>
</dbReference>
<gene>
    <name evidence="3" type="ORF">MICPUCDRAFT_60596</name>
</gene>
<dbReference type="EMBL" id="GG663743">
    <property type="protein sequence ID" value="EEH54542.1"/>
    <property type="molecule type" value="Genomic_DNA"/>
</dbReference>